<gene>
    <name evidence="7" type="ORF">DN062_15425</name>
</gene>
<keyword evidence="8" id="KW-1185">Reference proteome</keyword>
<evidence type="ECO:0000313" key="7">
    <source>
        <dbReference type="EMBL" id="RAU16939.1"/>
    </source>
</evidence>
<evidence type="ECO:0000313" key="8">
    <source>
        <dbReference type="Proteomes" id="UP000250744"/>
    </source>
</evidence>
<evidence type="ECO:0000256" key="2">
    <source>
        <dbReference type="ARBA" id="ARBA00012438"/>
    </source>
</evidence>
<protein>
    <recommendedName>
        <fullName evidence="2">histidine kinase</fullName>
        <ecNumber evidence="2">2.7.13.3</ecNumber>
    </recommendedName>
</protein>
<evidence type="ECO:0000259" key="6">
    <source>
        <dbReference type="PROSITE" id="PS50112"/>
    </source>
</evidence>
<sequence>MWFFGKGRFVREASGMKKLMAHLDQGYEKMTSLFGRFNAQLNQDLEYLPLALAKLDLDGAIQELNKGWEELTGYPYRNGIYRSHAGFFHPEDRPRWQEALSQLRSEPKGSWRQLQLRCLMPSGERRWLEVKLRRNPQGFMVSLDDATHQVHQQQQLAARHRSLRNLVDGLPMMIYRCRNNRHWTMEYVSEGAVRLTGYLPEQLVDSQDVTFDSLIFPDDQEAVWSAVQIGLNQRLPFQVDYRLICANGQLKVVHERGSGIYANNGEVLGIEGMIMEVQQSI</sequence>
<evidence type="ECO:0000256" key="5">
    <source>
        <dbReference type="ARBA" id="ARBA00022777"/>
    </source>
</evidence>
<dbReference type="PANTHER" id="PTHR43304">
    <property type="entry name" value="PHYTOCHROME-LIKE PROTEIN CPH1"/>
    <property type="match status" value="1"/>
</dbReference>
<dbReference type="Proteomes" id="UP000250744">
    <property type="component" value="Unassembled WGS sequence"/>
</dbReference>
<dbReference type="SMART" id="SM00091">
    <property type="entry name" value="PAS"/>
    <property type="match status" value="2"/>
</dbReference>
<dbReference type="EMBL" id="QKRX01000014">
    <property type="protein sequence ID" value="RAU16939.1"/>
    <property type="molecule type" value="Genomic_DNA"/>
</dbReference>
<keyword evidence="5" id="KW-0418">Kinase</keyword>
<comment type="caution">
    <text evidence="7">The sequence shown here is derived from an EMBL/GenBank/DDBJ whole genome shotgun (WGS) entry which is preliminary data.</text>
</comment>
<comment type="catalytic activity">
    <reaction evidence="1">
        <text>ATP + protein L-histidine = ADP + protein N-phospho-L-histidine.</text>
        <dbReference type="EC" id="2.7.13.3"/>
    </reaction>
</comment>
<dbReference type="SMART" id="SM00086">
    <property type="entry name" value="PAC"/>
    <property type="match status" value="2"/>
</dbReference>
<dbReference type="InterPro" id="IPR001610">
    <property type="entry name" value="PAC"/>
</dbReference>
<dbReference type="InterPro" id="IPR000014">
    <property type="entry name" value="PAS"/>
</dbReference>
<evidence type="ECO:0000256" key="1">
    <source>
        <dbReference type="ARBA" id="ARBA00000085"/>
    </source>
</evidence>
<reference evidence="7 8" key="1">
    <citation type="submission" date="2018-06" db="EMBL/GenBank/DDBJ databases">
        <title>Nitrincola tibetense sp. nov., isolated from Lake XuguoCo on Tibetan Plateau.</title>
        <authorList>
            <person name="Xing P."/>
        </authorList>
    </citation>
    <scope>NUCLEOTIDE SEQUENCE [LARGE SCALE GENOMIC DNA]</scope>
    <source>
        <strain evidence="8">xg18</strain>
    </source>
</reference>
<dbReference type="OrthoDB" id="344644at2"/>
<dbReference type="AlphaFoldDB" id="A0A364NII7"/>
<evidence type="ECO:0000256" key="4">
    <source>
        <dbReference type="ARBA" id="ARBA00022679"/>
    </source>
</evidence>
<feature type="domain" description="PAS" evidence="6">
    <location>
        <begin position="37"/>
        <end position="107"/>
    </location>
</feature>
<dbReference type="Pfam" id="PF08447">
    <property type="entry name" value="PAS_3"/>
    <property type="match status" value="2"/>
</dbReference>
<dbReference type="EC" id="2.7.13.3" evidence="2"/>
<dbReference type="Gene3D" id="3.30.450.20">
    <property type="entry name" value="PAS domain"/>
    <property type="match status" value="2"/>
</dbReference>
<organism evidence="7 8">
    <name type="scientific">Nitrincola tibetensis</name>
    <dbReference type="NCBI Taxonomy" id="2219697"/>
    <lineage>
        <taxon>Bacteria</taxon>
        <taxon>Pseudomonadati</taxon>
        <taxon>Pseudomonadota</taxon>
        <taxon>Gammaproteobacteria</taxon>
        <taxon>Oceanospirillales</taxon>
        <taxon>Oceanospirillaceae</taxon>
        <taxon>Nitrincola</taxon>
    </lineage>
</organism>
<keyword evidence="3" id="KW-0597">Phosphoprotein</keyword>
<proteinExistence type="predicted"/>
<dbReference type="CDD" id="cd00130">
    <property type="entry name" value="PAS"/>
    <property type="match status" value="2"/>
</dbReference>
<name>A0A364NII7_9GAMM</name>
<dbReference type="InterPro" id="IPR052162">
    <property type="entry name" value="Sensor_kinase/Photoreceptor"/>
</dbReference>
<dbReference type="PROSITE" id="PS50112">
    <property type="entry name" value="PAS"/>
    <property type="match status" value="2"/>
</dbReference>
<dbReference type="NCBIfam" id="TIGR00229">
    <property type="entry name" value="sensory_box"/>
    <property type="match status" value="1"/>
</dbReference>
<accession>A0A364NII7</accession>
<feature type="domain" description="PAS" evidence="6">
    <location>
        <begin position="159"/>
        <end position="234"/>
    </location>
</feature>
<dbReference type="PANTHER" id="PTHR43304:SF1">
    <property type="entry name" value="PAC DOMAIN-CONTAINING PROTEIN"/>
    <property type="match status" value="1"/>
</dbReference>
<dbReference type="InterPro" id="IPR035965">
    <property type="entry name" value="PAS-like_dom_sf"/>
</dbReference>
<dbReference type="SUPFAM" id="SSF55785">
    <property type="entry name" value="PYP-like sensor domain (PAS domain)"/>
    <property type="match status" value="2"/>
</dbReference>
<dbReference type="InterPro" id="IPR013655">
    <property type="entry name" value="PAS_fold_3"/>
</dbReference>
<keyword evidence="4" id="KW-0808">Transferase</keyword>
<evidence type="ECO:0000256" key="3">
    <source>
        <dbReference type="ARBA" id="ARBA00022553"/>
    </source>
</evidence>
<dbReference type="GO" id="GO:0004673">
    <property type="term" value="F:protein histidine kinase activity"/>
    <property type="evidence" value="ECO:0007669"/>
    <property type="project" value="UniProtKB-EC"/>
</dbReference>